<dbReference type="EMBL" id="CP046051">
    <property type="protein sequence ID" value="QKN23163.1"/>
    <property type="molecule type" value="Genomic_DNA"/>
</dbReference>
<accession>A0A859DSQ9</accession>
<evidence type="ECO:0000313" key="5">
    <source>
        <dbReference type="Proteomes" id="UP000509623"/>
    </source>
</evidence>
<dbReference type="GO" id="GO:0008168">
    <property type="term" value="F:methyltransferase activity"/>
    <property type="evidence" value="ECO:0007669"/>
    <property type="project" value="UniProtKB-KW"/>
</dbReference>
<protein>
    <submittedName>
        <fullName evidence="2">Methyltransferase domain-containing protein</fullName>
    </submittedName>
</protein>
<feature type="domain" description="Methyltransferase" evidence="1">
    <location>
        <begin position="54"/>
        <end position="132"/>
    </location>
</feature>
<evidence type="ECO:0000313" key="2">
    <source>
        <dbReference type="EMBL" id="QKN23163.1"/>
    </source>
</evidence>
<dbReference type="AlphaFoldDB" id="A0A859DSQ9"/>
<dbReference type="Pfam" id="PF13649">
    <property type="entry name" value="Methyltransf_25"/>
    <property type="match status" value="1"/>
</dbReference>
<dbReference type="GO" id="GO:0032259">
    <property type="term" value="P:methylation"/>
    <property type="evidence" value="ECO:0007669"/>
    <property type="project" value="UniProtKB-KW"/>
</dbReference>
<reference evidence="3" key="2">
    <citation type="journal article" date="2021" name="Appl. Environ. Microbiol.">
        <title>Adaptability of a Caproate-Producing Bacterium Contributes to Its Dominance in an Anaerobic Fermentation System.</title>
        <authorList>
            <person name="Wang H."/>
            <person name="Gu Y."/>
            <person name="Zhou W."/>
            <person name="Zhao D."/>
            <person name="Qiao Z."/>
            <person name="Zheng J."/>
            <person name="Gao J."/>
            <person name="Chen X."/>
            <person name="Ren C."/>
            <person name="Xu Y."/>
        </authorList>
    </citation>
    <scope>NUCLEOTIDE SEQUENCE</scope>
    <source>
        <strain evidence="3">JNU-WLY1368</strain>
    </source>
</reference>
<reference evidence="3" key="3">
    <citation type="journal article" date="2022" name="Int. J. Syst. Evol. Microbiol.">
        <title>Caproicibacterium lactatifermentans sp. nov., isolated from pit clay used for the production of Chinese strong aroma-type liquor.</title>
        <authorList>
            <person name="Wang H."/>
            <person name="Gu Y."/>
            <person name="Zhao D."/>
            <person name="Qiao Z."/>
            <person name="Zheng J."/>
            <person name="Gao J."/>
            <person name="Ren C."/>
            <person name="Xu Y."/>
        </authorList>
    </citation>
    <scope>NUCLEOTIDE SEQUENCE</scope>
    <source>
        <strain evidence="3">JNU-WLY1368</strain>
    </source>
</reference>
<dbReference type="Proteomes" id="UP000509623">
    <property type="component" value="Chromosome"/>
</dbReference>
<keyword evidence="5" id="KW-1185">Reference proteome</keyword>
<keyword evidence="2" id="KW-0808">Transferase</keyword>
<reference evidence="4 5" key="1">
    <citation type="submission" date="2019-11" db="EMBL/GenBank/DDBJ databases">
        <authorList>
            <person name="Ren C."/>
            <person name="Wang H."/>
            <person name="Xu Y."/>
        </authorList>
    </citation>
    <scope>NUCLEOTIDE SEQUENCE [LARGE SCALE GENOMIC DNA]</scope>
    <source>
        <strain evidence="5">JNU-WLY1368</strain>
        <strain evidence="2 4">LBM 19010</strain>
    </source>
</reference>
<proteinExistence type="predicted"/>
<dbReference type="CDD" id="cd02440">
    <property type="entry name" value="AdoMet_MTases"/>
    <property type="match status" value="1"/>
</dbReference>
<evidence type="ECO:0000313" key="3">
    <source>
        <dbReference type="EMBL" id="QKO30250.1"/>
    </source>
</evidence>
<organism evidence="2 4">
    <name type="scientific">Caproicibacterium lactatifermentans</name>
    <dbReference type="NCBI Taxonomy" id="2666138"/>
    <lineage>
        <taxon>Bacteria</taxon>
        <taxon>Bacillati</taxon>
        <taxon>Bacillota</taxon>
        <taxon>Clostridia</taxon>
        <taxon>Eubacteriales</taxon>
        <taxon>Oscillospiraceae</taxon>
        <taxon>Caproicibacterium</taxon>
    </lineage>
</organism>
<dbReference type="SUPFAM" id="SSF53335">
    <property type="entry name" value="S-adenosyl-L-methionine-dependent methyltransferases"/>
    <property type="match status" value="1"/>
</dbReference>
<evidence type="ECO:0000259" key="1">
    <source>
        <dbReference type="Pfam" id="PF13649"/>
    </source>
</evidence>
<gene>
    <name evidence="2" type="ORF">GJQ69_00850</name>
    <name evidence="3" type="ORF">GKP14_04010</name>
</gene>
<dbReference type="KEGG" id="clf:GJQ69_00850"/>
<keyword evidence="2" id="KW-0489">Methyltransferase</keyword>
<dbReference type="InterPro" id="IPR029063">
    <property type="entry name" value="SAM-dependent_MTases_sf"/>
</dbReference>
<dbReference type="EMBL" id="CP046161">
    <property type="protein sequence ID" value="QKO30250.1"/>
    <property type="molecule type" value="Genomic_DNA"/>
</dbReference>
<dbReference type="Gene3D" id="3.40.50.150">
    <property type="entry name" value="Vaccinia Virus protein VP39"/>
    <property type="match status" value="1"/>
</dbReference>
<dbReference type="Proteomes" id="UP000501316">
    <property type="component" value="Chromosome"/>
</dbReference>
<dbReference type="InterPro" id="IPR041698">
    <property type="entry name" value="Methyltransf_25"/>
</dbReference>
<name>A0A859DSQ9_9FIRM</name>
<sequence>MYSQDTINRLIADPLWAFPPEVRGMLNSVFPDLHGKHVLVPSSGDNGAVFAFYLLGAKVTSADLSERQLYNAKKIADTQGWDIEFMHDDSMMLEHIKDSEYDLVYTSNGVHVWINDLASMYGSFLRVLKPGGSYIMFETHPFVRPFNSDAADRMQFAVEKLYESTGPFGEIPTYDWRIMDFVNAMLDAGLVIRHMEEFHSQPGFFDCWWYKTLTEAEADNNMKFNWKKNPWAALPQWIGFHAQKGMGI</sequence>
<evidence type="ECO:0000313" key="4">
    <source>
        <dbReference type="Proteomes" id="UP000501316"/>
    </source>
</evidence>